<keyword evidence="4" id="KW-0274">FAD</keyword>
<evidence type="ECO:0000259" key="8">
    <source>
        <dbReference type="Pfam" id="PF05199"/>
    </source>
</evidence>
<evidence type="ECO:0000256" key="4">
    <source>
        <dbReference type="ARBA" id="ARBA00022827"/>
    </source>
</evidence>
<dbReference type="InterPro" id="IPR051473">
    <property type="entry name" value="P2Ox-like"/>
</dbReference>
<proteinExistence type="inferred from homology"/>
<evidence type="ECO:0000256" key="6">
    <source>
        <dbReference type="SAM" id="MobiDB-lite"/>
    </source>
</evidence>
<protein>
    <submittedName>
        <fullName evidence="9">Gluconate 2-dehydrogenase alpha chain</fullName>
    </submittedName>
</protein>
<dbReference type="AlphaFoldDB" id="A0A2V3VKY8"/>
<organism evidence="9 10">
    <name type="scientific">Pseudogracilibacillus auburnensis</name>
    <dbReference type="NCBI Taxonomy" id="1494959"/>
    <lineage>
        <taxon>Bacteria</taxon>
        <taxon>Bacillati</taxon>
        <taxon>Bacillota</taxon>
        <taxon>Bacilli</taxon>
        <taxon>Bacillales</taxon>
        <taxon>Bacillaceae</taxon>
        <taxon>Pseudogracilibacillus</taxon>
    </lineage>
</organism>
<comment type="cofactor">
    <cofactor evidence="1">
        <name>FAD</name>
        <dbReference type="ChEBI" id="CHEBI:57692"/>
    </cofactor>
</comment>
<comment type="similarity">
    <text evidence="2">Belongs to the GMC oxidoreductase family.</text>
</comment>
<dbReference type="Pfam" id="PF05199">
    <property type="entry name" value="GMC_oxred_C"/>
    <property type="match status" value="1"/>
</dbReference>
<sequence>MVKKLNKVDVVVVGTGWAGGIIAAELSKAGYQVVALERGEEKSTKDYIGVKDELRFTNRFEMMQDLSHETITSRNTLEETALPVRTKHEIGVGTDLGGGSVHWAGATYRFIPYDFEIYTQTVERYGKEKIPEGMMLQDWGITYDEMEKYYDRFEKTAGISGEQDPNPDAPKHSSDYPNPPTKETPNIKLFKEAAKSLGYHPYQVPSANITQHYENPDGETINQCVYCAFCTQYGCDFGAKGDPIVTVIPTAQKTGNFELRTESYARRVLHNGTKATGVLYVDMVTGQEYEQPADVVVLAAFTFTNNRLLMLSKIGEPYDPKTRKGVIGRNYNGQFGITFLGARGFFNNKKFNLYMGAGALGANFTDLTGDNFDHTDLDFIHGGGVEHRQYGDGAIASNKVPKGTSRWGSEFKKNAIYYANRNLLVWYTPAVMSWWHNYTDLDPTYTDIFNDPLLRVTFKYTDQDRNIAKFGVEKCREVVEAMGADIVDEDEVPEEFDHIYQGGHYAGGVIMGADKNTSAVNTYLQMWDVENLFVVGASAFPHFSNHHPTATVGALAYRAAEGIEKYLKNGGGSLV</sequence>
<evidence type="ECO:0000313" key="9">
    <source>
        <dbReference type="EMBL" id="PXW82463.1"/>
    </source>
</evidence>
<evidence type="ECO:0000313" key="10">
    <source>
        <dbReference type="Proteomes" id="UP000247978"/>
    </source>
</evidence>
<evidence type="ECO:0000256" key="1">
    <source>
        <dbReference type="ARBA" id="ARBA00001974"/>
    </source>
</evidence>
<accession>A0A2V3VKY8</accession>
<dbReference type="RefSeq" id="WP_110397072.1">
    <property type="nucleotide sequence ID" value="NZ_JADIJL010000001.1"/>
</dbReference>
<evidence type="ECO:0000256" key="5">
    <source>
        <dbReference type="ARBA" id="ARBA00023002"/>
    </source>
</evidence>
<dbReference type="GO" id="GO:0016614">
    <property type="term" value="F:oxidoreductase activity, acting on CH-OH group of donors"/>
    <property type="evidence" value="ECO:0007669"/>
    <property type="project" value="InterPro"/>
</dbReference>
<dbReference type="SUPFAM" id="SSF54373">
    <property type="entry name" value="FAD-linked reductases, C-terminal domain"/>
    <property type="match status" value="1"/>
</dbReference>
<dbReference type="SUPFAM" id="SSF51905">
    <property type="entry name" value="FAD/NAD(P)-binding domain"/>
    <property type="match status" value="1"/>
</dbReference>
<name>A0A2V3VKY8_9BACI</name>
<dbReference type="PANTHER" id="PTHR42784">
    <property type="entry name" value="PYRANOSE 2-OXIDASE"/>
    <property type="match status" value="1"/>
</dbReference>
<dbReference type="InterPro" id="IPR007867">
    <property type="entry name" value="GMC_OxRtase_C"/>
</dbReference>
<evidence type="ECO:0000256" key="3">
    <source>
        <dbReference type="ARBA" id="ARBA00022630"/>
    </source>
</evidence>
<dbReference type="PANTHER" id="PTHR42784:SF1">
    <property type="entry name" value="PYRANOSE 2-OXIDASE"/>
    <property type="match status" value="1"/>
</dbReference>
<reference evidence="9 10" key="1">
    <citation type="submission" date="2018-05" db="EMBL/GenBank/DDBJ databases">
        <title>Genomic Encyclopedia of Type Strains, Phase IV (KMG-IV): sequencing the most valuable type-strain genomes for metagenomic binning, comparative biology and taxonomic classification.</title>
        <authorList>
            <person name="Goeker M."/>
        </authorList>
    </citation>
    <scope>NUCLEOTIDE SEQUENCE [LARGE SCALE GENOMIC DNA]</scope>
    <source>
        <strain evidence="9 10">DSM 28556</strain>
    </source>
</reference>
<dbReference type="EMBL" id="QJJQ01000018">
    <property type="protein sequence ID" value="PXW82463.1"/>
    <property type="molecule type" value="Genomic_DNA"/>
</dbReference>
<dbReference type="Pfam" id="PF00732">
    <property type="entry name" value="GMC_oxred_N"/>
    <property type="match status" value="1"/>
</dbReference>
<dbReference type="OrthoDB" id="9787779at2"/>
<gene>
    <name evidence="9" type="ORF">DFR56_11838</name>
</gene>
<feature type="domain" description="Glucose-methanol-choline oxidoreductase N-terminal" evidence="7">
    <location>
        <begin position="179"/>
        <end position="330"/>
    </location>
</feature>
<comment type="caution">
    <text evidence="9">The sequence shown here is derived from an EMBL/GenBank/DDBJ whole genome shotgun (WGS) entry which is preliminary data.</text>
</comment>
<evidence type="ECO:0000256" key="2">
    <source>
        <dbReference type="ARBA" id="ARBA00010790"/>
    </source>
</evidence>
<keyword evidence="5" id="KW-0560">Oxidoreductase</keyword>
<dbReference type="GO" id="GO:0050660">
    <property type="term" value="F:flavin adenine dinucleotide binding"/>
    <property type="evidence" value="ECO:0007669"/>
    <property type="project" value="InterPro"/>
</dbReference>
<dbReference type="InterPro" id="IPR000172">
    <property type="entry name" value="GMC_OxRdtase_N"/>
</dbReference>
<keyword evidence="3" id="KW-0285">Flavoprotein</keyword>
<dbReference type="Proteomes" id="UP000247978">
    <property type="component" value="Unassembled WGS sequence"/>
</dbReference>
<dbReference type="Gene3D" id="3.50.50.60">
    <property type="entry name" value="FAD/NAD(P)-binding domain"/>
    <property type="match status" value="2"/>
</dbReference>
<feature type="region of interest" description="Disordered" evidence="6">
    <location>
        <begin position="158"/>
        <end position="185"/>
    </location>
</feature>
<keyword evidence="10" id="KW-1185">Reference proteome</keyword>
<feature type="domain" description="Glucose-methanol-choline oxidoreductase C-terminal" evidence="8">
    <location>
        <begin position="446"/>
        <end position="556"/>
    </location>
</feature>
<dbReference type="InterPro" id="IPR036188">
    <property type="entry name" value="FAD/NAD-bd_sf"/>
</dbReference>
<evidence type="ECO:0000259" key="7">
    <source>
        <dbReference type="Pfam" id="PF00732"/>
    </source>
</evidence>